<sequence>MCSLPAKRIPVVEKFSIGLFLTTVTLSLAGLIGLLWAFAPQGVWQAQLNAAWWQFAVIFLGVKLFNCGMEFFFHRYVLHKPVIPFLSRFYRQHTLHHNLTRIARRQLPGGREVPYVENIYPMTEPEQGEAAFFPWYTLVVFAAIVTPLLALGQWLAPTFPWFFAGFAALTASLTLYEVFHAIEHWPLEKWAPRLESKRFGKFWTKVYSFHLRHHAVIDCNEAISGFFTFPVFDMLFGTWVSPKTLYTDGGEWNAEEFKSPRPHAFIRWCDRTADKVVASRRTRVRSHVAVRKPRRHAEAALKK</sequence>
<evidence type="ECO:0000313" key="2">
    <source>
        <dbReference type="EMBL" id="ATC65686.1"/>
    </source>
</evidence>
<dbReference type="EMBL" id="CP023344">
    <property type="protein sequence ID" value="ATC65686.1"/>
    <property type="molecule type" value="Genomic_DNA"/>
</dbReference>
<name>A0A290QHC3_9BACT</name>
<dbReference type="RefSeq" id="WP_096057315.1">
    <property type="nucleotide sequence ID" value="NZ_CP023344.1"/>
</dbReference>
<evidence type="ECO:0000256" key="1">
    <source>
        <dbReference type="SAM" id="Phobius"/>
    </source>
</evidence>
<reference evidence="2 3" key="1">
    <citation type="submission" date="2017-09" db="EMBL/GenBank/DDBJ databases">
        <title>Complete genome sequence of Verrucomicrobial strain HZ-65, isolated from freshwater.</title>
        <authorList>
            <person name="Choi A."/>
        </authorList>
    </citation>
    <scope>NUCLEOTIDE SEQUENCE [LARGE SCALE GENOMIC DNA]</scope>
    <source>
        <strain evidence="2 3">HZ-65</strain>
    </source>
</reference>
<gene>
    <name evidence="2" type="ORF">CMV30_17995</name>
</gene>
<keyword evidence="1" id="KW-1133">Transmembrane helix</keyword>
<dbReference type="Proteomes" id="UP000217265">
    <property type="component" value="Chromosome"/>
</dbReference>
<feature type="transmembrane region" description="Helical" evidence="1">
    <location>
        <begin position="17"/>
        <end position="39"/>
    </location>
</feature>
<protein>
    <recommendedName>
        <fullName evidence="4">Fatty acid hydroxylase</fullName>
    </recommendedName>
</protein>
<evidence type="ECO:0000313" key="3">
    <source>
        <dbReference type="Proteomes" id="UP000217265"/>
    </source>
</evidence>
<feature type="transmembrane region" description="Helical" evidence="1">
    <location>
        <begin position="51"/>
        <end position="73"/>
    </location>
</feature>
<feature type="transmembrane region" description="Helical" evidence="1">
    <location>
        <begin position="132"/>
        <end position="155"/>
    </location>
</feature>
<feature type="transmembrane region" description="Helical" evidence="1">
    <location>
        <begin position="161"/>
        <end position="179"/>
    </location>
</feature>
<evidence type="ECO:0008006" key="4">
    <source>
        <dbReference type="Google" id="ProtNLM"/>
    </source>
</evidence>
<keyword evidence="1" id="KW-0812">Transmembrane</keyword>
<keyword evidence="1" id="KW-0472">Membrane</keyword>
<organism evidence="2 3">
    <name type="scientific">Nibricoccus aquaticus</name>
    <dbReference type="NCBI Taxonomy" id="2576891"/>
    <lineage>
        <taxon>Bacteria</taxon>
        <taxon>Pseudomonadati</taxon>
        <taxon>Verrucomicrobiota</taxon>
        <taxon>Opitutia</taxon>
        <taxon>Opitutales</taxon>
        <taxon>Opitutaceae</taxon>
        <taxon>Nibricoccus</taxon>
    </lineage>
</organism>
<keyword evidence="3" id="KW-1185">Reference proteome</keyword>
<accession>A0A290QHC3</accession>
<proteinExistence type="predicted"/>
<dbReference type="KEGG" id="vbh:CMV30_17995"/>
<dbReference type="AlphaFoldDB" id="A0A290QHC3"/>